<proteinExistence type="predicted"/>
<gene>
    <name evidence="1" type="ORF">AU467_17305</name>
</gene>
<protein>
    <submittedName>
        <fullName evidence="1">Uncharacterized protein</fullName>
    </submittedName>
</protein>
<name>A0A117N423_RHILI</name>
<dbReference type="OrthoDB" id="9066681at2"/>
<accession>A0A117N423</accession>
<organism evidence="1 2">
    <name type="scientific">Rhizobium loti</name>
    <name type="common">Mesorhizobium loti</name>
    <dbReference type="NCBI Taxonomy" id="381"/>
    <lineage>
        <taxon>Bacteria</taxon>
        <taxon>Pseudomonadati</taxon>
        <taxon>Pseudomonadota</taxon>
        <taxon>Alphaproteobacteria</taxon>
        <taxon>Hyphomicrobiales</taxon>
        <taxon>Phyllobacteriaceae</taxon>
        <taxon>Mesorhizobium</taxon>
    </lineage>
</organism>
<dbReference type="AlphaFoldDB" id="A0A117N423"/>
<reference evidence="1 2" key="1">
    <citation type="submission" date="2015-12" db="EMBL/GenBank/DDBJ databases">
        <title>Draft genome sequence of Mesorhizobium sp. UFLA 01-765, a multitolerant efficient symbiont and plant-growth promoting strain isolated from Zn-mining soil using Leucaena leucocephala as a trap plant.</title>
        <authorList>
            <person name="Rangel W.M."/>
            <person name="Thijs S."/>
            <person name="Longatti S.M."/>
            <person name="Moreira F.M."/>
            <person name="Weyens N."/>
            <person name="Vangronsveld J."/>
            <person name="Van Hamme J.D."/>
            <person name="Bottos E.M."/>
            <person name="Rineau F."/>
        </authorList>
    </citation>
    <scope>NUCLEOTIDE SEQUENCE [LARGE SCALE GENOMIC DNA]</scope>
    <source>
        <strain evidence="1 2">UFLA 01-765</strain>
    </source>
</reference>
<evidence type="ECO:0000313" key="1">
    <source>
        <dbReference type="EMBL" id="KUM27428.1"/>
    </source>
</evidence>
<sequence>MSEYQYYEFRAIDRPLDRAAQQTLRSVSSRAQITSTSFVNHYEWGDFRGDPVEFVENWFDLHLYFANWGTRRLMMRLPARFLKREDADPFLRQVDWVELWASGDDLIVDIHREEAEAEDYWEDDTQWLSALAPLRSEVLSGDLRMFYLLWLTAIQDARIADDEIEPLPGIGPLTDAFETFAEFFGIDSDLLQAAAESGEDATEISKAELRAALAAIAERDKTELLVRLVEGDPHVGVELHGRLRKQHAKPAPRRTVGALRMRAREIAEARERTVAEQREAERRLRAEEAERARRARLEDLKRRGAGVWRQVEEEIERRNASGYDRAASLLSDLRALAAEEGDYDDFNRRLASIRARHEKKGKFIERLVGLETRSDGSASGF</sequence>
<dbReference type="EMBL" id="LPWA01000097">
    <property type="protein sequence ID" value="KUM27428.1"/>
    <property type="molecule type" value="Genomic_DNA"/>
</dbReference>
<evidence type="ECO:0000313" key="2">
    <source>
        <dbReference type="Proteomes" id="UP000053176"/>
    </source>
</evidence>
<comment type="caution">
    <text evidence="1">The sequence shown here is derived from an EMBL/GenBank/DDBJ whole genome shotgun (WGS) entry which is preliminary data.</text>
</comment>
<dbReference type="Proteomes" id="UP000053176">
    <property type="component" value="Unassembled WGS sequence"/>
</dbReference>